<proteinExistence type="predicted"/>
<dbReference type="AlphaFoldDB" id="B6YVG8"/>
<gene>
    <name evidence="1" type="ordered locus">TON_0758</name>
</gene>
<sequence length="55" mass="6314">MLREIFPDLEDLDVLIRIFEKTKYAGRLNGCKAREEKLREADEPAEVGLKGAPIR</sequence>
<reference evidence="1 2" key="1">
    <citation type="journal article" date="2008" name="J. Bacteriol.">
        <title>The complete genome sequence of Thermococcus onnurineus NA1 reveals a mixed heterotrophic and carboxydotrophic metabolism.</title>
        <authorList>
            <person name="Lee H.S."/>
            <person name="Kang S.G."/>
            <person name="Bae S.S."/>
            <person name="Lim J.K."/>
            <person name="Cho Y."/>
            <person name="Kim Y.J."/>
            <person name="Jeon J.H."/>
            <person name="Cha S.S."/>
            <person name="Kwon K.K."/>
            <person name="Kim H.T."/>
            <person name="Park C.J."/>
            <person name="Lee H.W."/>
            <person name="Kim S.I."/>
            <person name="Chun J."/>
            <person name="Colwell R.R."/>
            <person name="Kim S.J."/>
            <person name="Lee J.H."/>
        </authorList>
    </citation>
    <scope>NUCLEOTIDE SEQUENCE [LARGE SCALE GENOMIC DNA]</scope>
    <source>
        <strain evidence="1 2">NA1</strain>
    </source>
</reference>
<dbReference type="eggNOG" id="arCOG05832">
    <property type="taxonomic scope" value="Archaea"/>
</dbReference>
<dbReference type="OrthoDB" id="100031at2157"/>
<organism evidence="1 2">
    <name type="scientific">Thermococcus onnurineus (strain NA1)</name>
    <dbReference type="NCBI Taxonomy" id="523850"/>
    <lineage>
        <taxon>Archaea</taxon>
        <taxon>Methanobacteriati</taxon>
        <taxon>Methanobacteriota</taxon>
        <taxon>Thermococci</taxon>
        <taxon>Thermococcales</taxon>
        <taxon>Thermococcaceae</taxon>
        <taxon>Thermococcus</taxon>
    </lineage>
</organism>
<dbReference type="STRING" id="523850.TON_0758"/>
<dbReference type="PATRIC" id="fig|523850.10.peg.762"/>
<protein>
    <submittedName>
        <fullName evidence="1">Uncharacterized protein</fullName>
    </submittedName>
</protein>
<keyword evidence="2" id="KW-1185">Reference proteome</keyword>
<accession>B6YVG8</accession>
<evidence type="ECO:0000313" key="2">
    <source>
        <dbReference type="Proteomes" id="UP000002727"/>
    </source>
</evidence>
<name>B6YVG8_THEON</name>
<dbReference type="HOGENOM" id="CLU_3021170_0_0_2"/>
<dbReference type="EMBL" id="CP000855">
    <property type="protein sequence ID" value="ACJ16246.1"/>
    <property type="molecule type" value="Genomic_DNA"/>
</dbReference>
<evidence type="ECO:0000313" key="1">
    <source>
        <dbReference type="EMBL" id="ACJ16246.1"/>
    </source>
</evidence>
<dbReference type="KEGG" id="ton:TON_0758"/>
<dbReference type="Proteomes" id="UP000002727">
    <property type="component" value="Chromosome"/>
</dbReference>